<evidence type="ECO:0008006" key="4">
    <source>
        <dbReference type="Google" id="ProtNLM"/>
    </source>
</evidence>
<comment type="caution">
    <text evidence="2">The sequence shown here is derived from an EMBL/GenBank/DDBJ whole genome shotgun (WGS) entry which is preliminary data.</text>
</comment>
<sequence>MKPFLKYIVVSLTVVIAFCACNKAISDEFVSYANNPLNDTTWSNVAYTSTVLNKIIFPEITKGTTVIDSFDCLGDSKLIFGDSLQILVPANSCMTINGSPITNNGSKITAEISWLKNKGDFIKYAMPTTNVFSLLEASNYCDIRLTKDGQEVAIVPNAQVKIRCKDTTANSNMKFFVGNAIQYARDSVFAWSPSSDGKIALLQDNSTGKIWGYEFTTSRIRWFGAANYADSSVPKTKLNIILPPNFTNKNTVVYAVLKNTQTIISLLSNPDNRTFFTLNIPVNTEFTLVAVSKINDDYYFDSRIIKNASANPIGLLPYKKPLPDILEIINKL</sequence>
<feature type="signal peptide" evidence="1">
    <location>
        <begin position="1"/>
        <end position="26"/>
    </location>
</feature>
<accession>A0ABV8PTJ3</accession>
<reference evidence="3" key="1">
    <citation type="journal article" date="2019" name="Int. J. Syst. Evol. Microbiol.">
        <title>The Global Catalogue of Microorganisms (GCM) 10K type strain sequencing project: providing services to taxonomists for standard genome sequencing and annotation.</title>
        <authorList>
            <consortium name="The Broad Institute Genomics Platform"/>
            <consortium name="The Broad Institute Genome Sequencing Center for Infectious Disease"/>
            <person name="Wu L."/>
            <person name="Ma J."/>
        </authorList>
    </citation>
    <scope>NUCLEOTIDE SEQUENCE [LARGE SCALE GENOMIC DNA]</scope>
    <source>
        <strain evidence="3">CECT 8010</strain>
    </source>
</reference>
<dbReference type="RefSeq" id="WP_379011641.1">
    <property type="nucleotide sequence ID" value="NZ_JBHSDC010000002.1"/>
</dbReference>
<feature type="chain" id="PRO_5046006058" description="Ig-like domain-containing protein" evidence="1">
    <location>
        <begin position="27"/>
        <end position="332"/>
    </location>
</feature>
<gene>
    <name evidence="2" type="ORF">ACFOW1_01100</name>
</gene>
<proteinExistence type="predicted"/>
<dbReference type="PROSITE" id="PS51257">
    <property type="entry name" value="PROKAR_LIPOPROTEIN"/>
    <property type="match status" value="1"/>
</dbReference>
<evidence type="ECO:0000256" key="1">
    <source>
        <dbReference type="SAM" id="SignalP"/>
    </source>
</evidence>
<keyword evidence="1" id="KW-0732">Signal</keyword>
<evidence type="ECO:0000313" key="2">
    <source>
        <dbReference type="EMBL" id="MFC4230468.1"/>
    </source>
</evidence>
<dbReference type="Proteomes" id="UP001595906">
    <property type="component" value="Unassembled WGS sequence"/>
</dbReference>
<protein>
    <recommendedName>
        <fullName evidence="4">Ig-like domain-containing protein</fullName>
    </recommendedName>
</protein>
<keyword evidence="3" id="KW-1185">Reference proteome</keyword>
<organism evidence="2 3">
    <name type="scientific">Parasediminibacterium paludis</name>
    <dbReference type="NCBI Taxonomy" id="908966"/>
    <lineage>
        <taxon>Bacteria</taxon>
        <taxon>Pseudomonadati</taxon>
        <taxon>Bacteroidota</taxon>
        <taxon>Chitinophagia</taxon>
        <taxon>Chitinophagales</taxon>
        <taxon>Chitinophagaceae</taxon>
        <taxon>Parasediminibacterium</taxon>
    </lineage>
</organism>
<dbReference type="EMBL" id="JBHSDC010000002">
    <property type="protein sequence ID" value="MFC4230468.1"/>
    <property type="molecule type" value="Genomic_DNA"/>
</dbReference>
<evidence type="ECO:0000313" key="3">
    <source>
        <dbReference type="Proteomes" id="UP001595906"/>
    </source>
</evidence>
<name>A0ABV8PTJ3_9BACT</name>